<evidence type="ECO:0000256" key="1">
    <source>
        <dbReference type="SAM" id="Coils"/>
    </source>
</evidence>
<keyword evidence="6" id="KW-1185">Reference proteome</keyword>
<feature type="coiled-coil region" evidence="1">
    <location>
        <begin position="454"/>
        <end position="481"/>
    </location>
</feature>
<name>A0A517ZHI8_9PLAN</name>
<protein>
    <submittedName>
        <fullName evidence="5">BlaR1 peptidase M56</fullName>
    </submittedName>
</protein>
<feature type="transmembrane region" description="Helical" evidence="3">
    <location>
        <begin position="47"/>
        <end position="66"/>
    </location>
</feature>
<dbReference type="EMBL" id="CP036276">
    <property type="protein sequence ID" value="QDU41909.1"/>
    <property type="molecule type" value="Genomic_DNA"/>
</dbReference>
<proteinExistence type="predicted"/>
<keyword evidence="3" id="KW-0472">Membrane</keyword>
<reference evidence="5 6" key="1">
    <citation type="submission" date="2019-02" db="EMBL/GenBank/DDBJ databases">
        <title>Deep-cultivation of Planctomycetes and their phenomic and genomic characterization uncovers novel biology.</title>
        <authorList>
            <person name="Wiegand S."/>
            <person name="Jogler M."/>
            <person name="Boedeker C."/>
            <person name="Pinto D."/>
            <person name="Vollmers J."/>
            <person name="Rivas-Marin E."/>
            <person name="Kohn T."/>
            <person name="Peeters S.H."/>
            <person name="Heuer A."/>
            <person name="Rast P."/>
            <person name="Oberbeckmann S."/>
            <person name="Bunk B."/>
            <person name="Jeske O."/>
            <person name="Meyerdierks A."/>
            <person name="Storesund J.E."/>
            <person name="Kallscheuer N."/>
            <person name="Luecker S."/>
            <person name="Lage O.M."/>
            <person name="Pohl T."/>
            <person name="Merkel B.J."/>
            <person name="Hornburger P."/>
            <person name="Mueller R.-W."/>
            <person name="Bruemmer F."/>
            <person name="Labrenz M."/>
            <person name="Spormann A.M."/>
            <person name="Op den Camp H."/>
            <person name="Overmann J."/>
            <person name="Amann R."/>
            <person name="Jetten M.S.M."/>
            <person name="Mascher T."/>
            <person name="Medema M.H."/>
            <person name="Devos D.P."/>
            <person name="Kaster A.-K."/>
            <person name="Ovreas L."/>
            <person name="Rohde M."/>
            <person name="Galperin M.Y."/>
            <person name="Jogler C."/>
        </authorList>
    </citation>
    <scope>NUCLEOTIDE SEQUENCE [LARGE SCALE GENOMIC DNA]</scope>
    <source>
        <strain evidence="5 6">Mal52</strain>
    </source>
</reference>
<feature type="transmembrane region" description="Helical" evidence="3">
    <location>
        <begin position="172"/>
        <end position="192"/>
    </location>
</feature>
<feature type="transmembrane region" description="Helical" evidence="3">
    <location>
        <begin position="382"/>
        <end position="400"/>
    </location>
</feature>
<feature type="region of interest" description="Disordered" evidence="2">
    <location>
        <begin position="508"/>
        <end position="531"/>
    </location>
</feature>
<dbReference type="AlphaFoldDB" id="A0A517ZHI8"/>
<dbReference type="CDD" id="cd07341">
    <property type="entry name" value="M56_BlaR1_MecR1_like"/>
    <property type="match status" value="1"/>
</dbReference>
<dbReference type="Gene3D" id="3.30.2010.10">
    <property type="entry name" value="Metalloproteases ('zincins'), catalytic domain"/>
    <property type="match status" value="1"/>
</dbReference>
<feature type="domain" description="Peptidase M56" evidence="4">
    <location>
        <begin position="174"/>
        <end position="338"/>
    </location>
</feature>
<feature type="transmembrane region" description="Helical" evidence="3">
    <location>
        <begin position="12"/>
        <end position="35"/>
    </location>
</feature>
<dbReference type="RefSeq" id="WP_145373909.1">
    <property type="nucleotide sequence ID" value="NZ_CP036276.1"/>
</dbReference>
<evidence type="ECO:0000259" key="4">
    <source>
        <dbReference type="Pfam" id="PF05569"/>
    </source>
</evidence>
<keyword evidence="3" id="KW-1133">Transmembrane helix</keyword>
<dbReference type="InterPro" id="IPR052173">
    <property type="entry name" value="Beta-lactam_resp_regulator"/>
</dbReference>
<dbReference type="Proteomes" id="UP000319383">
    <property type="component" value="Chromosome"/>
</dbReference>
<dbReference type="InterPro" id="IPR008756">
    <property type="entry name" value="Peptidase_M56"/>
</dbReference>
<evidence type="ECO:0000256" key="2">
    <source>
        <dbReference type="SAM" id="MobiDB-lite"/>
    </source>
</evidence>
<dbReference type="PANTHER" id="PTHR34978">
    <property type="entry name" value="POSSIBLE SENSOR-TRANSDUCER PROTEIN BLAR"/>
    <property type="match status" value="1"/>
</dbReference>
<dbReference type="KEGG" id="sdyn:Mal52_03640"/>
<evidence type="ECO:0000313" key="6">
    <source>
        <dbReference type="Proteomes" id="UP000319383"/>
    </source>
</evidence>
<evidence type="ECO:0000256" key="3">
    <source>
        <dbReference type="SAM" id="Phobius"/>
    </source>
</evidence>
<organism evidence="5 6">
    <name type="scientific">Symmachiella dynata</name>
    <dbReference type="NCBI Taxonomy" id="2527995"/>
    <lineage>
        <taxon>Bacteria</taxon>
        <taxon>Pseudomonadati</taxon>
        <taxon>Planctomycetota</taxon>
        <taxon>Planctomycetia</taxon>
        <taxon>Planctomycetales</taxon>
        <taxon>Planctomycetaceae</taxon>
        <taxon>Symmachiella</taxon>
    </lineage>
</organism>
<gene>
    <name evidence="5" type="ORF">Mal52_03640</name>
</gene>
<accession>A0A517ZHI8</accession>
<dbReference type="Pfam" id="PF05569">
    <property type="entry name" value="Peptidase_M56"/>
    <property type="match status" value="1"/>
</dbReference>
<dbReference type="PANTHER" id="PTHR34978:SF3">
    <property type="entry name" value="SLR0241 PROTEIN"/>
    <property type="match status" value="1"/>
</dbReference>
<keyword evidence="1" id="KW-0175">Coiled coil</keyword>
<sequence length="531" mass="58878">MPTNLAHYAAPVLAFLATYLLHSTCLLAGVWLYFCWHRTARPALRSALWKAGATAAFVTAPLALWLPDMLPDSEVSTPTVDYHSSTNTPTISMIEIAPHIPVVTDDIATLDEAPHDAFVPELETDIPPADDFDELKLAPPEIVATIPTPTHIAPPINTTEVVTPPAPWDPRIVIAVSVAAVGCFLLGLTRLWGQTIWLRRRFADCRLLTEGPAADELAGLLAQQRRSKNVRLLSSGQYAEPAAFGLWRWHIVLPTRAEAELTREELRSLLAHELAHLVRRDIWWLCMGRLLCTAFAYQPLNFWARRQWQRAAEFLCDEWAIDRTGDRFALANCLTTVAQWRIGGETLTGSLAATGHRSTLSERVESLVENDKPRHPPSKIRSLCLAGIVLVSMITLILHGPTATFALPTLSVSTADEVVEAPADATAFDPSPSVDEIVIDEPIEAPLFEELAEDITLQAELAGLREELHNLEALMARTNVDPRLKSWPARIRNRITDIERQLDTLQHIPPNESTSTFPTDSPIFQIEETNP</sequence>
<evidence type="ECO:0000313" key="5">
    <source>
        <dbReference type="EMBL" id="QDU41909.1"/>
    </source>
</evidence>
<keyword evidence="3" id="KW-0812">Transmembrane</keyword>